<dbReference type="Proteomes" id="UP000218811">
    <property type="component" value="Unassembled WGS sequence"/>
</dbReference>
<dbReference type="PANTHER" id="PTHR46811">
    <property type="entry name" value="COILED-COIL-HELIX-COILED-COIL-HELIX DOMAIN-CONTAINING PROTEIN 7"/>
    <property type="match status" value="1"/>
</dbReference>
<evidence type="ECO:0000256" key="1">
    <source>
        <dbReference type="ARBA" id="ARBA00003875"/>
    </source>
</evidence>
<dbReference type="GO" id="GO:0005758">
    <property type="term" value="C:mitochondrial intermembrane space"/>
    <property type="evidence" value="ECO:0007669"/>
    <property type="project" value="UniProtKB-SubCell"/>
</dbReference>
<dbReference type="Gene3D" id="1.10.287.1130">
    <property type="entry name" value="CytochromE C oxidase copper chaperone"/>
    <property type="match status" value="1"/>
</dbReference>
<dbReference type="PROSITE" id="PS51808">
    <property type="entry name" value="CHCH"/>
    <property type="match status" value="1"/>
</dbReference>
<comment type="function">
    <text evidence="1">Required for the assembly of cytochrome c oxidase.</text>
</comment>
<keyword evidence="4" id="KW-0496">Mitochondrion</keyword>
<dbReference type="InterPro" id="IPR051040">
    <property type="entry name" value="COX23"/>
</dbReference>
<dbReference type="STRING" id="742152.A0A2H3JPY7"/>
<accession>A0A2H3JPY7</accession>
<sequence>MAIVANTGQKRTAPLPDPQDNAKPENYLNKFKGKAVSKFEDPCAAAAKASMECLNRNDYDRAKCTDFFQAYRDCKKEWMEQRKADRRLYCFAWRLSVS</sequence>
<dbReference type="GO" id="GO:0033108">
    <property type="term" value="P:mitochondrial respiratory chain complex assembly"/>
    <property type="evidence" value="ECO:0007669"/>
    <property type="project" value="TreeGrafter"/>
</dbReference>
<gene>
    <name evidence="7" type="ORF">WOLCODRAFT_123241</name>
</gene>
<feature type="compositionally biased region" description="Polar residues" evidence="6">
    <location>
        <begin position="1"/>
        <end position="10"/>
    </location>
</feature>
<dbReference type="AlphaFoldDB" id="A0A2H3JPY7"/>
<keyword evidence="5" id="KW-1015">Disulfide bond</keyword>
<dbReference type="EMBL" id="KB468157">
    <property type="protein sequence ID" value="PCH44230.1"/>
    <property type="molecule type" value="Genomic_DNA"/>
</dbReference>
<evidence type="ECO:0000256" key="6">
    <source>
        <dbReference type="SAM" id="MobiDB-lite"/>
    </source>
</evidence>
<dbReference type="InterPro" id="IPR009069">
    <property type="entry name" value="Cys_alpha_HP_mot_SF"/>
</dbReference>
<comment type="subcellular location">
    <subcellularLocation>
        <location evidence="2">Mitochondrion intermembrane space</location>
    </subcellularLocation>
</comment>
<evidence type="ECO:0000256" key="5">
    <source>
        <dbReference type="ARBA" id="ARBA00023157"/>
    </source>
</evidence>
<evidence type="ECO:0000256" key="2">
    <source>
        <dbReference type="ARBA" id="ARBA00004569"/>
    </source>
</evidence>
<dbReference type="OrthoDB" id="9971592at2759"/>
<dbReference type="Pfam" id="PF08991">
    <property type="entry name" value="CMC4"/>
    <property type="match status" value="1"/>
</dbReference>
<dbReference type="PANTHER" id="PTHR46811:SF1">
    <property type="entry name" value="COILED-COIL-HELIX-COILED-COIL-HELIX DOMAIN-CONTAINING PROTEIN 7"/>
    <property type="match status" value="1"/>
</dbReference>
<dbReference type="InterPro" id="IPR027179">
    <property type="entry name" value="CMC4"/>
</dbReference>
<evidence type="ECO:0000256" key="3">
    <source>
        <dbReference type="ARBA" id="ARBA00019406"/>
    </source>
</evidence>
<keyword evidence="8" id="KW-1185">Reference proteome</keyword>
<feature type="region of interest" description="Disordered" evidence="6">
    <location>
        <begin position="1"/>
        <end position="23"/>
    </location>
</feature>
<reference evidence="7 8" key="1">
    <citation type="journal article" date="2012" name="Science">
        <title>The Paleozoic origin of enzymatic lignin decomposition reconstructed from 31 fungal genomes.</title>
        <authorList>
            <person name="Floudas D."/>
            <person name="Binder M."/>
            <person name="Riley R."/>
            <person name="Barry K."/>
            <person name="Blanchette R.A."/>
            <person name="Henrissat B."/>
            <person name="Martinez A.T."/>
            <person name="Otillar R."/>
            <person name="Spatafora J.W."/>
            <person name="Yadav J.S."/>
            <person name="Aerts A."/>
            <person name="Benoit I."/>
            <person name="Boyd A."/>
            <person name="Carlson A."/>
            <person name="Copeland A."/>
            <person name="Coutinho P.M."/>
            <person name="de Vries R.P."/>
            <person name="Ferreira P."/>
            <person name="Findley K."/>
            <person name="Foster B."/>
            <person name="Gaskell J."/>
            <person name="Glotzer D."/>
            <person name="Gorecki P."/>
            <person name="Heitman J."/>
            <person name="Hesse C."/>
            <person name="Hori C."/>
            <person name="Igarashi K."/>
            <person name="Jurgens J.A."/>
            <person name="Kallen N."/>
            <person name="Kersten P."/>
            <person name="Kohler A."/>
            <person name="Kuees U."/>
            <person name="Kumar T.K.A."/>
            <person name="Kuo A."/>
            <person name="LaButti K."/>
            <person name="Larrondo L.F."/>
            <person name="Lindquist E."/>
            <person name="Ling A."/>
            <person name="Lombard V."/>
            <person name="Lucas S."/>
            <person name="Lundell T."/>
            <person name="Martin R."/>
            <person name="McLaughlin D.J."/>
            <person name="Morgenstern I."/>
            <person name="Morin E."/>
            <person name="Murat C."/>
            <person name="Nagy L.G."/>
            <person name="Nolan M."/>
            <person name="Ohm R.A."/>
            <person name="Patyshakuliyeva A."/>
            <person name="Rokas A."/>
            <person name="Ruiz-Duenas F.J."/>
            <person name="Sabat G."/>
            <person name="Salamov A."/>
            <person name="Samejima M."/>
            <person name="Schmutz J."/>
            <person name="Slot J.C."/>
            <person name="St John F."/>
            <person name="Stenlid J."/>
            <person name="Sun H."/>
            <person name="Sun S."/>
            <person name="Syed K."/>
            <person name="Tsang A."/>
            <person name="Wiebenga A."/>
            <person name="Young D."/>
            <person name="Pisabarro A."/>
            <person name="Eastwood D.C."/>
            <person name="Martin F."/>
            <person name="Cullen D."/>
            <person name="Grigoriev I.V."/>
            <person name="Hibbett D.S."/>
        </authorList>
    </citation>
    <scope>NUCLEOTIDE SEQUENCE [LARGE SCALE GENOMIC DNA]</scope>
    <source>
        <strain evidence="7 8">MD-104</strain>
    </source>
</reference>
<organism evidence="7 8">
    <name type="scientific">Wolfiporia cocos (strain MD-104)</name>
    <name type="common">Brown rot fungus</name>
    <dbReference type="NCBI Taxonomy" id="742152"/>
    <lineage>
        <taxon>Eukaryota</taxon>
        <taxon>Fungi</taxon>
        <taxon>Dikarya</taxon>
        <taxon>Basidiomycota</taxon>
        <taxon>Agaricomycotina</taxon>
        <taxon>Agaricomycetes</taxon>
        <taxon>Polyporales</taxon>
        <taxon>Phaeolaceae</taxon>
        <taxon>Wolfiporia</taxon>
    </lineage>
</organism>
<evidence type="ECO:0000256" key="4">
    <source>
        <dbReference type="ARBA" id="ARBA00023128"/>
    </source>
</evidence>
<evidence type="ECO:0000313" key="7">
    <source>
        <dbReference type="EMBL" id="PCH44230.1"/>
    </source>
</evidence>
<evidence type="ECO:0000313" key="8">
    <source>
        <dbReference type="Proteomes" id="UP000218811"/>
    </source>
</evidence>
<dbReference type="SUPFAM" id="SSF47072">
    <property type="entry name" value="Cysteine alpha-hairpin motif"/>
    <property type="match status" value="1"/>
</dbReference>
<proteinExistence type="predicted"/>
<dbReference type="OMA" id="GGDRDMC"/>
<protein>
    <recommendedName>
        <fullName evidence="3">Cx9C motif-containing protein 4, mitochondrial</fullName>
    </recommendedName>
</protein>
<name>A0A2H3JPY7_WOLCO</name>